<comment type="caution">
    <text evidence="1">The sequence shown here is derived from an EMBL/GenBank/DDBJ whole genome shotgun (WGS) entry which is preliminary data.</text>
</comment>
<dbReference type="EMBL" id="JBBMFS010000001">
    <property type="protein sequence ID" value="MEQ2553826.1"/>
    <property type="molecule type" value="Genomic_DNA"/>
</dbReference>
<dbReference type="Pfam" id="PF19498">
    <property type="entry name" value="DUF6033"/>
    <property type="match status" value="1"/>
</dbReference>
<evidence type="ECO:0000313" key="2">
    <source>
        <dbReference type="Proteomes" id="UP001546774"/>
    </source>
</evidence>
<evidence type="ECO:0000313" key="1">
    <source>
        <dbReference type="EMBL" id="MEQ2553826.1"/>
    </source>
</evidence>
<dbReference type="Proteomes" id="UP001546774">
    <property type="component" value="Unassembled WGS sequence"/>
</dbReference>
<name>A0ABV1H3B5_9FIRM</name>
<sequence length="204" mass="23188">MAVTGVNNYSNIYTNAYTGNIRKNNAKETTEKQVVEQTEDVKTGTTRKTAADELSYLSKKFDNYSFVSANYSPGMKYGKSITTNVAISPQFLTKMANDSDLEDEYIKEIGNMKKLDEQFAKQQADIGWRVEQGWAIDKDGNISSWAIGHKDSKVKSFLQNMSEKAEEILQKQLEKAKDTKEEKEVFSMKKHKEVSKKNNVDLKV</sequence>
<keyword evidence="2" id="KW-1185">Reference proteome</keyword>
<organism evidence="1 2">
    <name type="scientific">Lachnospira intestinalis</name>
    <dbReference type="NCBI Taxonomy" id="3133158"/>
    <lineage>
        <taxon>Bacteria</taxon>
        <taxon>Bacillati</taxon>
        <taxon>Bacillota</taxon>
        <taxon>Clostridia</taxon>
        <taxon>Lachnospirales</taxon>
        <taxon>Lachnospiraceae</taxon>
        <taxon>Lachnospira</taxon>
    </lineage>
</organism>
<reference evidence="1" key="1">
    <citation type="submission" date="2024-03" db="EMBL/GenBank/DDBJ databases">
        <title>Human intestinal bacterial collection.</title>
        <authorList>
            <person name="Pauvert C."/>
            <person name="Hitch T.C.A."/>
            <person name="Clavel T."/>
        </authorList>
    </citation>
    <scope>NUCLEOTIDE SEQUENCE [LARGE SCALE GENOMIC DNA]</scope>
    <source>
        <strain evidence="1">CLA-AA-H89B</strain>
    </source>
</reference>
<dbReference type="InterPro" id="IPR046097">
    <property type="entry name" value="DUF6033"/>
</dbReference>
<proteinExistence type="predicted"/>
<accession>A0ABV1H3B5</accession>
<protein>
    <submittedName>
        <fullName evidence="1">DUF6033 family protein</fullName>
    </submittedName>
</protein>
<gene>
    <name evidence="1" type="ORF">WMO37_02195</name>
</gene>